<name>A0A6G8FJF3_9MICO</name>
<keyword evidence="1" id="KW-0805">Transcription regulation</keyword>
<keyword evidence="2" id="KW-0175">Coiled coil</keyword>
<keyword evidence="4" id="KW-1185">Reference proteome</keyword>
<evidence type="ECO:0000313" key="3">
    <source>
        <dbReference type="EMBL" id="QIM16468.1"/>
    </source>
</evidence>
<dbReference type="Proteomes" id="UP000501387">
    <property type="component" value="Chromosome"/>
</dbReference>
<comment type="function">
    <text evidence="1">Binds to RNA polymerase (RNAP), stimulating transcription from principal, but not alternative sigma factor promoters.</text>
</comment>
<dbReference type="AlphaFoldDB" id="A0A6G8FJF3"/>
<comment type="caution">
    <text evidence="1">Lacks conserved residue(s) required for the propagation of feature annotation.</text>
</comment>
<sequence length="120" mass="13733">MAERTLRGTRIGATSLQGEVGVELSPRRAVEYLTDRGRRFTIMLDADAEPPAEWADQKSGEVGFLDDEAGRAARAEFEEKEAAQRTPWDMLIERRSREELEELLEERLQLLRERRGTASE</sequence>
<gene>
    <name evidence="1" type="primary">rbpA</name>
    <name evidence="3" type="ORF">G7067_08625</name>
</gene>
<comment type="subunit">
    <text evidence="1">Forms a complex with the RNAP catalytic core and with free principal sigma factors.</text>
</comment>
<dbReference type="HAMAP" id="MF_01483">
    <property type="entry name" value="RbpA"/>
    <property type="match status" value="1"/>
</dbReference>
<dbReference type="Pfam" id="PF13397">
    <property type="entry name" value="RbpA"/>
    <property type="match status" value="1"/>
</dbReference>
<evidence type="ECO:0000256" key="2">
    <source>
        <dbReference type="SAM" id="Coils"/>
    </source>
</evidence>
<dbReference type="GO" id="GO:0001000">
    <property type="term" value="F:bacterial-type RNA polymerase core enzyme binding"/>
    <property type="evidence" value="ECO:0007669"/>
    <property type="project" value="UniProtKB-UniRule"/>
</dbReference>
<reference evidence="3 4" key="1">
    <citation type="submission" date="2020-03" db="EMBL/GenBank/DDBJ databases">
        <title>Leucobacter sp. nov., isolated from beetles.</title>
        <authorList>
            <person name="Hyun D.-W."/>
            <person name="Bae J.-W."/>
        </authorList>
    </citation>
    <scope>NUCLEOTIDE SEQUENCE [LARGE SCALE GENOMIC DNA]</scope>
    <source>
        <strain evidence="3 4">HDW9B</strain>
    </source>
</reference>
<dbReference type="KEGG" id="lins:G7067_08625"/>
<dbReference type="InterPro" id="IPR038638">
    <property type="entry name" value="RbpA_sf"/>
</dbReference>
<keyword evidence="1" id="KW-0804">Transcription</keyword>
<dbReference type="Gene3D" id="2.20.28.270">
    <property type="entry name" value="RNA polymerase-binding protein A"/>
    <property type="match status" value="1"/>
</dbReference>
<feature type="coiled-coil region" evidence="2">
    <location>
        <begin position="93"/>
        <end position="120"/>
    </location>
</feature>
<dbReference type="RefSeq" id="WP_166323517.1">
    <property type="nucleotide sequence ID" value="NZ_CP049934.1"/>
</dbReference>
<comment type="similarity">
    <text evidence="1">Belongs to the RNA polymerase-binding protein RbpA family.</text>
</comment>
<accession>A0A6G8FJF3</accession>
<evidence type="ECO:0000313" key="4">
    <source>
        <dbReference type="Proteomes" id="UP000501387"/>
    </source>
</evidence>
<proteinExistence type="inferred from homology"/>
<dbReference type="GO" id="GO:0045893">
    <property type="term" value="P:positive regulation of DNA-templated transcription"/>
    <property type="evidence" value="ECO:0007669"/>
    <property type="project" value="UniProtKB-UniRule"/>
</dbReference>
<organism evidence="3 4">
    <name type="scientific">Leucobacter insecticola</name>
    <dbReference type="NCBI Taxonomy" id="2714934"/>
    <lineage>
        <taxon>Bacteria</taxon>
        <taxon>Bacillati</taxon>
        <taxon>Actinomycetota</taxon>
        <taxon>Actinomycetes</taxon>
        <taxon>Micrococcales</taxon>
        <taxon>Microbacteriaceae</taxon>
        <taxon>Leucobacter</taxon>
    </lineage>
</organism>
<dbReference type="InterPro" id="IPR025182">
    <property type="entry name" value="RNApol-bd_RbpA"/>
</dbReference>
<protein>
    <recommendedName>
        <fullName evidence="1">RNA polymerase-binding protein RbpA</fullName>
    </recommendedName>
</protein>
<dbReference type="EMBL" id="CP049934">
    <property type="protein sequence ID" value="QIM16468.1"/>
    <property type="molecule type" value="Genomic_DNA"/>
</dbReference>
<evidence type="ECO:0000256" key="1">
    <source>
        <dbReference type="HAMAP-Rule" id="MF_01483"/>
    </source>
</evidence>